<dbReference type="OrthoDB" id="9802426at2"/>
<keyword evidence="5" id="KW-0804">Transcription</keyword>
<dbReference type="SMART" id="SM00448">
    <property type="entry name" value="REC"/>
    <property type="match status" value="1"/>
</dbReference>
<dbReference type="SUPFAM" id="SSF52172">
    <property type="entry name" value="CheY-like"/>
    <property type="match status" value="1"/>
</dbReference>
<evidence type="ECO:0000256" key="3">
    <source>
        <dbReference type="ARBA" id="ARBA00023015"/>
    </source>
</evidence>
<dbReference type="PANTHER" id="PTHR48111:SF73">
    <property type="entry name" value="ALKALINE PHOSPHATASE SYNTHESIS TRANSCRIPTIONAL REGULATORY PROTEIN PHOP"/>
    <property type="match status" value="1"/>
</dbReference>
<dbReference type="InterPro" id="IPR039420">
    <property type="entry name" value="WalR-like"/>
</dbReference>
<dbReference type="Gene3D" id="3.40.50.2300">
    <property type="match status" value="1"/>
</dbReference>
<feature type="modified residue" description="4-aspartylphosphate" evidence="6">
    <location>
        <position position="51"/>
    </location>
</feature>
<dbReference type="Gene3D" id="1.10.10.10">
    <property type="entry name" value="Winged helix-like DNA-binding domain superfamily/Winged helix DNA-binding domain"/>
    <property type="match status" value="1"/>
</dbReference>
<accession>A0A0K9FE03</accession>
<proteinExistence type="predicted"/>
<comment type="caution">
    <text evidence="10">The sequence shown here is derived from an EMBL/GenBank/DDBJ whole genome shotgun (WGS) entry which is preliminary data.</text>
</comment>
<sequence length="220" mass="25376">MKVLIVDDEVKITEVLASYFENNGDHTYIAHTGESAIQVIDQVPLDMIILDLMLPDMDGEDICQYVKSNYDIPVIMLTAKISIDDKVIGFEMGADDYVVKPFHPKEILIRAERLLPSSHKSQILIFGQLELHKEERKVLVNHQSIQLTPHEFSILLLLAENPKKVFSRDDIIQKIYSFDSDMNPRIVDQHIKNIRKKVKEEYIQTVFGLGYKINEKVINQ</sequence>
<dbReference type="PROSITE" id="PS51755">
    <property type="entry name" value="OMPR_PHOB"/>
    <property type="match status" value="1"/>
</dbReference>
<dbReference type="GO" id="GO:0005829">
    <property type="term" value="C:cytosol"/>
    <property type="evidence" value="ECO:0007669"/>
    <property type="project" value="TreeGrafter"/>
</dbReference>
<evidence type="ECO:0000256" key="1">
    <source>
        <dbReference type="ARBA" id="ARBA00022553"/>
    </source>
</evidence>
<keyword evidence="2" id="KW-0902">Two-component regulatory system</keyword>
<evidence type="ECO:0000256" key="5">
    <source>
        <dbReference type="ARBA" id="ARBA00023163"/>
    </source>
</evidence>
<dbReference type="RefSeq" id="WP_049666200.1">
    <property type="nucleotide sequence ID" value="NZ_JBIVOC010000010.1"/>
</dbReference>
<dbReference type="Pfam" id="PF00072">
    <property type="entry name" value="Response_reg"/>
    <property type="match status" value="1"/>
</dbReference>
<dbReference type="PANTHER" id="PTHR48111">
    <property type="entry name" value="REGULATOR OF RPOS"/>
    <property type="match status" value="1"/>
</dbReference>
<feature type="DNA-binding region" description="OmpR/PhoB-type" evidence="7">
    <location>
        <begin position="121"/>
        <end position="215"/>
    </location>
</feature>
<feature type="domain" description="OmpR/PhoB-type" evidence="9">
    <location>
        <begin position="121"/>
        <end position="215"/>
    </location>
</feature>
<keyword evidence="4 7" id="KW-0238">DNA-binding</keyword>
<dbReference type="GO" id="GO:0000976">
    <property type="term" value="F:transcription cis-regulatory region binding"/>
    <property type="evidence" value="ECO:0007669"/>
    <property type="project" value="TreeGrafter"/>
</dbReference>
<gene>
    <name evidence="10" type="ORF">ACZ11_11545</name>
</gene>
<dbReference type="Pfam" id="PF00486">
    <property type="entry name" value="Trans_reg_C"/>
    <property type="match status" value="1"/>
</dbReference>
<dbReference type="Proteomes" id="UP000037326">
    <property type="component" value="Unassembled WGS sequence"/>
</dbReference>
<dbReference type="InterPro" id="IPR011006">
    <property type="entry name" value="CheY-like_superfamily"/>
</dbReference>
<dbReference type="InterPro" id="IPR036388">
    <property type="entry name" value="WH-like_DNA-bd_sf"/>
</dbReference>
<dbReference type="PROSITE" id="PS50110">
    <property type="entry name" value="RESPONSE_REGULATORY"/>
    <property type="match status" value="1"/>
</dbReference>
<dbReference type="GO" id="GO:0000156">
    <property type="term" value="F:phosphorelay response regulator activity"/>
    <property type="evidence" value="ECO:0007669"/>
    <property type="project" value="TreeGrafter"/>
</dbReference>
<evidence type="ECO:0000313" key="11">
    <source>
        <dbReference type="Proteomes" id="UP000037326"/>
    </source>
</evidence>
<evidence type="ECO:0000259" key="8">
    <source>
        <dbReference type="PROSITE" id="PS50110"/>
    </source>
</evidence>
<evidence type="ECO:0000256" key="6">
    <source>
        <dbReference type="PROSITE-ProRule" id="PRU00169"/>
    </source>
</evidence>
<evidence type="ECO:0000256" key="7">
    <source>
        <dbReference type="PROSITE-ProRule" id="PRU01091"/>
    </source>
</evidence>
<dbReference type="EMBL" id="LFXJ01000005">
    <property type="protein sequence ID" value="KMY32720.1"/>
    <property type="molecule type" value="Genomic_DNA"/>
</dbReference>
<evidence type="ECO:0000313" key="10">
    <source>
        <dbReference type="EMBL" id="KMY32720.1"/>
    </source>
</evidence>
<evidence type="ECO:0000256" key="4">
    <source>
        <dbReference type="ARBA" id="ARBA00023125"/>
    </source>
</evidence>
<dbReference type="AlphaFoldDB" id="A0A0K9FE03"/>
<dbReference type="InterPro" id="IPR001867">
    <property type="entry name" value="OmpR/PhoB-type_DNA-bd"/>
</dbReference>
<organism evidence="10 11">
    <name type="scientific">Lysinibacillus xylanilyticus</name>
    <dbReference type="NCBI Taxonomy" id="582475"/>
    <lineage>
        <taxon>Bacteria</taxon>
        <taxon>Bacillati</taxon>
        <taxon>Bacillota</taxon>
        <taxon>Bacilli</taxon>
        <taxon>Bacillales</taxon>
        <taxon>Bacillaceae</taxon>
        <taxon>Lysinibacillus</taxon>
    </lineage>
</organism>
<evidence type="ECO:0008006" key="12">
    <source>
        <dbReference type="Google" id="ProtNLM"/>
    </source>
</evidence>
<dbReference type="Gene3D" id="6.10.250.690">
    <property type="match status" value="1"/>
</dbReference>
<dbReference type="GO" id="GO:0006355">
    <property type="term" value="P:regulation of DNA-templated transcription"/>
    <property type="evidence" value="ECO:0007669"/>
    <property type="project" value="InterPro"/>
</dbReference>
<evidence type="ECO:0000259" key="9">
    <source>
        <dbReference type="PROSITE" id="PS51755"/>
    </source>
</evidence>
<keyword evidence="3" id="KW-0805">Transcription regulation</keyword>
<keyword evidence="1 6" id="KW-0597">Phosphoprotein</keyword>
<dbReference type="CDD" id="cd00383">
    <property type="entry name" value="trans_reg_C"/>
    <property type="match status" value="1"/>
</dbReference>
<dbReference type="SMART" id="SM00862">
    <property type="entry name" value="Trans_reg_C"/>
    <property type="match status" value="1"/>
</dbReference>
<dbReference type="GO" id="GO:0032993">
    <property type="term" value="C:protein-DNA complex"/>
    <property type="evidence" value="ECO:0007669"/>
    <property type="project" value="TreeGrafter"/>
</dbReference>
<evidence type="ECO:0000256" key="2">
    <source>
        <dbReference type="ARBA" id="ARBA00023012"/>
    </source>
</evidence>
<dbReference type="CDD" id="cd17574">
    <property type="entry name" value="REC_OmpR"/>
    <property type="match status" value="1"/>
</dbReference>
<dbReference type="GeneID" id="96598874"/>
<reference evidence="11" key="1">
    <citation type="submission" date="2015-07" db="EMBL/GenBank/DDBJ databases">
        <authorList>
            <consortium name="Consortium for Microbial Forensics and Genomics (microFORGE)"/>
            <person name="Knight B.M."/>
            <person name="Roberts D.P."/>
            <person name="Lin D."/>
            <person name="Hari K."/>
            <person name="Fletcher J."/>
            <person name="Melcher U."/>
            <person name="Blagden T."/>
            <person name="Winegar R.A."/>
        </authorList>
    </citation>
    <scope>NUCLEOTIDE SEQUENCE [LARGE SCALE GENOMIC DNA]</scope>
    <source>
        <strain evidence="11">DSM 23493</strain>
    </source>
</reference>
<dbReference type="InterPro" id="IPR001789">
    <property type="entry name" value="Sig_transdc_resp-reg_receiver"/>
</dbReference>
<dbReference type="FunFam" id="3.40.50.2300:FF:000001">
    <property type="entry name" value="DNA-binding response regulator PhoB"/>
    <property type="match status" value="1"/>
</dbReference>
<protein>
    <recommendedName>
        <fullName evidence="12">DNA-binding response regulator</fullName>
    </recommendedName>
</protein>
<dbReference type="PATRIC" id="fig|582475.4.peg.1925"/>
<name>A0A0K9FE03_9BACI</name>
<feature type="domain" description="Response regulatory" evidence="8">
    <location>
        <begin position="2"/>
        <end position="115"/>
    </location>
</feature>